<dbReference type="InterPro" id="IPR007386">
    <property type="entry name" value="DUF447_N"/>
</dbReference>
<feature type="domain" description="DUF447" evidence="1">
    <location>
        <begin position="7"/>
        <end position="120"/>
    </location>
</feature>
<dbReference type="SUPFAM" id="SSF50475">
    <property type="entry name" value="FMN-binding split barrel"/>
    <property type="match status" value="1"/>
</dbReference>
<dbReference type="Proteomes" id="UP001041814">
    <property type="component" value="Unassembled WGS sequence"/>
</dbReference>
<dbReference type="Gene3D" id="2.30.110.10">
    <property type="entry name" value="Electron Transport, Fmn-binding Protein, Chain A"/>
    <property type="match status" value="1"/>
</dbReference>
<dbReference type="Pfam" id="PF04289">
    <property type="entry name" value="DUF447_N"/>
    <property type="match status" value="1"/>
</dbReference>
<dbReference type="Gene3D" id="1.20.58.290">
    <property type="entry name" value="Hypothetical membrane protein ta0354_69_121"/>
    <property type="match status" value="1"/>
</dbReference>
<evidence type="ECO:0000259" key="2">
    <source>
        <dbReference type="Pfam" id="PF20766"/>
    </source>
</evidence>
<dbReference type="EMBL" id="NRRU01000089">
    <property type="protein sequence ID" value="MBK1714966.1"/>
    <property type="molecule type" value="Genomic_DNA"/>
</dbReference>
<gene>
    <name evidence="3" type="ORF">CKO43_19575</name>
</gene>
<comment type="caution">
    <text evidence="3">The sequence shown here is derived from an EMBL/GenBank/DDBJ whole genome shotgun (WGS) entry which is preliminary data.</text>
</comment>
<dbReference type="RefSeq" id="WP_200226158.1">
    <property type="nucleotide sequence ID" value="NZ_NRRT01000003.1"/>
</dbReference>
<accession>A0ABS1DY05</accession>
<dbReference type="InterPro" id="IPR049288">
    <property type="entry name" value="DUF447_C"/>
</dbReference>
<reference evidence="3" key="2">
    <citation type="journal article" date="2020" name="Microorganisms">
        <title>Osmotic Adaptation and Compatible Solute Biosynthesis of Phototrophic Bacteria as Revealed from Genome Analyses.</title>
        <authorList>
            <person name="Imhoff J.F."/>
            <person name="Rahn T."/>
            <person name="Kunzel S."/>
            <person name="Keller A."/>
            <person name="Neulinger S.C."/>
        </authorList>
    </citation>
    <scope>NUCLEOTIDE SEQUENCE</scope>
    <source>
        <strain evidence="3">IM 151</strain>
    </source>
</reference>
<feature type="domain" description="DUF447" evidence="2">
    <location>
        <begin position="127"/>
        <end position="178"/>
    </location>
</feature>
<evidence type="ECO:0000313" key="3">
    <source>
        <dbReference type="EMBL" id="MBK1714966.1"/>
    </source>
</evidence>
<dbReference type="Pfam" id="PF20766">
    <property type="entry name" value="DUF447_C"/>
    <property type="match status" value="1"/>
</dbReference>
<evidence type="ECO:0000259" key="1">
    <source>
        <dbReference type="Pfam" id="PF04289"/>
    </source>
</evidence>
<organism evidence="3 4">
    <name type="scientific">Rubrivivax gelatinosus</name>
    <name type="common">Rhodocyclus gelatinosus</name>
    <name type="synonym">Rhodopseudomonas gelatinosa</name>
    <dbReference type="NCBI Taxonomy" id="28068"/>
    <lineage>
        <taxon>Bacteria</taxon>
        <taxon>Pseudomonadati</taxon>
        <taxon>Pseudomonadota</taxon>
        <taxon>Betaproteobacteria</taxon>
        <taxon>Burkholderiales</taxon>
        <taxon>Sphaerotilaceae</taxon>
        <taxon>Rubrivivax</taxon>
    </lineage>
</organism>
<name>A0ABS1DY05_RUBGE</name>
<sequence>MNEAIFETVVTTVDASGAAHVAPMGVRYREGRVVLMPFRPSATLDNILDTRHAVLNLVADVRIFAGCVTGRRDWPLERAERIRGLRLAAALRHVELRLEQADDDAERPLLTLLPVHEATHAPFVGLNRAQAAVVEAAVLVSRLFMLAPEKVEAEMRYLQIAVDKTAGAGELEAWGWLLDAVATWRSRTEAA</sequence>
<evidence type="ECO:0000313" key="4">
    <source>
        <dbReference type="Proteomes" id="UP001041814"/>
    </source>
</evidence>
<protein>
    <submittedName>
        <fullName evidence="3">Tetrahydromethanopterin synthesis protein</fullName>
    </submittedName>
</protein>
<dbReference type="InterPro" id="IPR012349">
    <property type="entry name" value="Split_barrel_FMN-bd"/>
</dbReference>
<proteinExistence type="predicted"/>
<keyword evidence="4" id="KW-1185">Reference proteome</keyword>
<reference evidence="3" key="1">
    <citation type="submission" date="2017-08" db="EMBL/GenBank/DDBJ databases">
        <authorList>
            <person name="Imhoff J.F."/>
            <person name="Rahn T."/>
            <person name="Kuenzel S."/>
            <person name="Neulinger S.C."/>
        </authorList>
    </citation>
    <scope>NUCLEOTIDE SEQUENCE</scope>
    <source>
        <strain evidence="3">IM 151</strain>
    </source>
</reference>